<keyword evidence="5" id="KW-1185">Reference proteome</keyword>
<dbReference type="OrthoDB" id="9786516at2"/>
<dbReference type="SUPFAM" id="SSF56563">
    <property type="entry name" value="Major capsid protein gp5"/>
    <property type="match status" value="1"/>
</dbReference>
<evidence type="ECO:0000313" key="5">
    <source>
        <dbReference type="Proteomes" id="UP000324974"/>
    </source>
</evidence>
<feature type="region of interest" description="Disordered" evidence="2">
    <location>
        <begin position="1"/>
        <end position="38"/>
    </location>
</feature>
<dbReference type="NCBIfam" id="TIGR01554">
    <property type="entry name" value="major_cap_HK97"/>
    <property type="match status" value="1"/>
</dbReference>
<proteinExistence type="predicted"/>
<reference evidence="5" key="1">
    <citation type="submission" date="2019-08" db="EMBL/GenBank/DDBJ databases">
        <title>Limnoglobus roseus gen. nov., sp. nov., a novel freshwater planctomycete with a giant genome from the family Gemmataceae.</title>
        <authorList>
            <person name="Kulichevskaya I.S."/>
            <person name="Naumoff D.G."/>
            <person name="Miroshnikov K."/>
            <person name="Ivanova A."/>
            <person name="Philippov D.A."/>
            <person name="Hakobyan A."/>
            <person name="Rijpstra I.C."/>
            <person name="Sinninghe Damste J.S."/>
            <person name="Liesack W."/>
            <person name="Dedysh S.N."/>
        </authorList>
    </citation>
    <scope>NUCLEOTIDE SEQUENCE [LARGE SCALE GENOMIC DNA]</scope>
    <source>
        <strain evidence="5">PX52</strain>
    </source>
</reference>
<dbReference type="KEGG" id="lrs:PX52LOC_05562"/>
<sequence length="474" mass="50797">MLCTSPRKRTADTTSPAADPARHVRTQPAGSTTPPATPARTLAELRTDHANTITEADALQTRSRTQALTAEEQTKLISLVDTAELLAGEIDQVHTAERLAAQRNRATAPTRPAPAAPTIIVAGNSRVPSEEEGLRIWLNSFGGRVSADDVYRARTAGFDVGSGRIELRADYGGTLNAHKRTISKGADPGQKFIPTTYSDKVTEYLTFFSSVLGLVDSETTNDGNDRTYFVVDDTAMISDYTTASSGTELAPTIPDNDPTLGSVVIKARTITSGYHKLTREAARDTAVSLTDKLAKAIGNSHGRKIEKDVIGGNGTTEAQGLMTASTQFGSLITDISTDSFDDLYFAMPEQYRNGAIWLVSPTLQARMRKKFKDTTGRALFSDAIEGDRRVMRYGGCPVVASTFMPGWAVNKKAVVFVNPLFYLLRLVAGQTIDVLTEKFHPHLAFAGLMSFGGGWLGPAAANQCLTTAASGLAA</sequence>
<comment type="subcellular location">
    <subcellularLocation>
        <location evidence="1">Virion</location>
    </subcellularLocation>
</comment>
<dbReference type="AlphaFoldDB" id="A0A5C1AIQ5"/>
<feature type="compositionally biased region" description="Low complexity" evidence="2">
    <location>
        <begin position="28"/>
        <end position="38"/>
    </location>
</feature>
<accession>A0A5C1AIQ5</accession>
<evidence type="ECO:0000256" key="2">
    <source>
        <dbReference type="SAM" id="MobiDB-lite"/>
    </source>
</evidence>
<dbReference type="Pfam" id="PF05065">
    <property type="entry name" value="Phage_capsid"/>
    <property type="match status" value="1"/>
</dbReference>
<protein>
    <submittedName>
        <fullName evidence="4">Phage major capsid protein</fullName>
    </submittedName>
</protein>
<feature type="domain" description="Phage capsid-like C-terminal" evidence="3">
    <location>
        <begin position="191"/>
        <end position="460"/>
    </location>
</feature>
<dbReference type="InterPro" id="IPR054612">
    <property type="entry name" value="Phage_capsid-like_C"/>
</dbReference>
<dbReference type="EMBL" id="CP042425">
    <property type="protein sequence ID" value="QEL18535.1"/>
    <property type="molecule type" value="Genomic_DNA"/>
</dbReference>
<evidence type="ECO:0000313" key="4">
    <source>
        <dbReference type="EMBL" id="QEL18535.1"/>
    </source>
</evidence>
<name>A0A5C1AIQ5_9BACT</name>
<dbReference type="RefSeq" id="WP_149113041.1">
    <property type="nucleotide sequence ID" value="NZ_CP042425.1"/>
</dbReference>
<gene>
    <name evidence="4" type="ORF">PX52LOC_05562</name>
</gene>
<organism evidence="4 5">
    <name type="scientific">Limnoglobus roseus</name>
    <dbReference type="NCBI Taxonomy" id="2598579"/>
    <lineage>
        <taxon>Bacteria</taxon>
        <taxon>Pseudomonadati</taxon>
        <taxon>Planctomycetota</taxon>
        <taxon>Planctomycetia</taxon>
        <taxon>Gemmatales</taxon>
        <taxon>Gemmataceae</taxon>
        <taxon>Limnoglobus</taxon>
    </lineage>
</organism>
<evidence type="ECO:0000259" key="3">
    <source>
        <dbReference type="Pfam" id="PF05065"/>
    </source>
</evidence>
<dbReference type="InterPro" id="IPR024455">
    <property type="entry name" value="Phage_capsid"/>
</dbReference>
<dbReference type="Proteomes" id="UP000324974">
    <property type="component" value="Chromosome"/>
</dbReference>
<evidence type="ECO:0000256" key="1">
    <source>
        <dbReference type="ARBA" id="ARBA00004328"/>
    </source>
</evidence>